<dbReference type="Gene3D" id="2.120.10.30">
    <property type="entry name" value="TolB, C-terminal domain"/>
    <property type="match status" value="2"/>
</dbReference>
<dbReference type="InterPro" id="IPR003431">
    <property type="entry name" value="B-propeller_Phytase"/>
</dbReference>
<evidence type="ECO:0000313" key="3">
    <source>
        <dbReference type="Proteomes" id="UP000196027"/>
    </source>
</evidence>
<keyword evidence="3" id="KW-1185">Reference proteome</keyword>
<dbReference type="SUPFAM" id="SSF50956">
    <property type="entry name" value="Thermostable phytase (3-phytase)"/>
    <property type="match status" value="2"/>
</dbReference>
<dbReference type="KEGG" id="ome:OLMES_3368"/>
<organism evidence="2 3">
    <name type="scientific">Oleiphilus messinensis</name>
    <dbReference type="NCBI Taxonomy" id="141451"/>
    <lineage>
        <taxon>Bacteria</taxon>
        <taxon>Pseudomonadati</taxon>
        <taxon>Pseudomonadota</taxon>
        <taxon>Gammaproteobacteria</taxon>
        <taxon>Oceanospirillales</taxon>
        <taxon>Oleiphilaceae</taxon>
        <taxon>Oleiphilus</taxon>
    </lineage>
</organism>
<protein>
    <submittedName>
        <fullName evidence="2">3-phytase</fullName>
    </submittedName>
</protein>
<accession>A0A1Y0ICA2</accession>
<proteinExistence type="predicted"/>
<dbReference type="GO" id="GO:0016158">
    <property type="term" value="F:inositol hexakisphosphate 3-phosphatase activity"/>
    <property type="evidence" value="ECO:0007669"/>
    <property type="project" value="InterPro"/>
</dbReference>
<dbReference type="PROSITE" id="PS51662">
    <property type="entry name" value="BP_PHYTASE"/>
    <property type="match status" value="2"/>
</dbReference>
<dbReference type="PROSITE" id="PS51257">
    <property type="entry name" value="PROKAR_LIPOPROTEIN"/>
    <property type="match status" value="1"/>
</dbReference>
<evidence type="ECO:0000313" key="2">
    <source>
        <dbReference type="EMBL" id="ARU57406.1"/>
    </source>
</evidence>
<dbReference type="RefSeq" id="WP_087462304.1">
    <property type="nucleotide sequence ID" value="NZ_CP021425.1"/>
</dbReference>
<dbReference type="Pfam" id="PF02333">
    <property type="entry name" value="Phytase"/>
    <property type="match status" value="2"/>
</dbReference>
<dbReference type="OrthoDB" id="8696437at2"/>
<name>A0A1Y0ICA2_9GAMM</name>
<dbReference type="Proteomes" id="UP000196027">
    <property type="component" value="Chromosome"/>
</dbReference>
<gene>
    <name evidence="2" type="ORF">OLMES_3368</name>
</gene>
<sequence>MYKSGLPLLVLAALLGGCNSDDNDSPNPDNQNTGTAVKSDLVTATHYSDIADATVWQDPENQNKHRLIVTLEGDGLAVFDENGSEVFHDDSSEFLGADIRYGIKDINGNAVDLLAVGLPEEESIRFFSVFDNTIEPLGDISLPVEPSAICLYKNITTGELTATATSEEGDVIQYKIEFENGQISSTVNDEFGDPIAVRHFNVGGELSACIIDDQNATLYVAEQDLGIWAYGSDAENVKERRLVDSIEPLGHLQEVEGLEMVYQPNGKGYLIAADEGAGFLVYSRDNNNDYLGKFEVDGIEEAKALAVANQALWLANTEADEPVYERVSTESLSRKLPDLDVSFSNIIDHRQLHVTGVSLVAASGETKEVDDDGDAADDPAFWLNPDDVSQSLIIATNKQGGLMAYDLQGKEIQYLEGGEPNNVDIRSDVTDWDGSTFSLAAASNRELNTIPLYKISAASDNNPPIQPLTAIGEQIHGAAAELKSNVDEVYGLCLYQAHNGTPYVFVNGKNGTIEQWELSFQASGVEGEIVRTLSVATQPEGCVVDDETHTLYLGEEDHGIWSFSAEPAAATTGTLLASTDGEQLVADVEGLTIYNSGNEKYLIASSQGNNTYVIYDLNNSFEIVGTFAIIGNDTLGVDGASDTDGIVATSANLGAAYPEGMFIAQDWYNIDPAYQLENQNFKLVSWKAIIERVR</sequence>
<feature type="domain" description="BPP" evidence="1">
    <location>
        <begin position="350"/>
        <end position="693"/>
    </location>
</feature>
<feature type="domain" description="BPP" evidence="1">
    <location>
        <begin position="27"/>
        <end position="336"/>
    </location>
</feature>
<dbReference type="InterPro" id="IPR011042">
    <property type="entry name" value="6-blade_b-propeller_TolB-like"/>
</dbReference>
<dbReference type="EMBL" id="CP021425">
    <property type="protein sequence ID" value="ARU57406.1"/>
    <property type="molecule type" value="Genomic_DNA"/>
</dbReference>
<dbReference type="AlphaFoldDB" id="A0A1Y0ICA2"/>
<evidence type="ECO:0000259" key="1">
    <source>
        <dbReference type="PROSITE" id="PS51662"/>
    </source>
</evidence>
<reference evidence="2 3" key="1">
    <citation type="submission" date="2017-05" db="EMBL/GenBank/DDBJ databases">
        <title>Genomic insights into alkan degradation activity of Oleiphilus messinensis.</title>
        <authorList>
            <person name="Kozyavkin S.A."/>
            <person name="Slesarev A.I."/>
            <person name="Golyshin P.N."/>
            <person name="Korzhenkov A."/>
            <person name="Golyshina O.N."/>
            <person name="Toshchakov S.V."/>
        </authorList>
    </citation>
    <scope>NUCLEOTIDE SEQUENCE [LARGE SCALE GENOMIC DNA]</scope>
    <source>
        <strain evidence="2 3">ME102</strain>
    </source>
</reference>